<evidence type="ECO:0000259" key="1">
    <source>
        <dbReference type="Pfam" id="PF00534"/>
    </source>
</evidence>
<dbReference type="InterPro" id="IPR050194">
    <property type="entry name" value="Glycosyltransferase_grp1"/>
</dbReference>
<name>A0A1F4SKS3_UNCSA</name>
<feature type="domain" description="Glycosyltransferase subfamily 4-like N-terminal" evidence="2">
    <location>
        <begin position="15"/>
        <end position="176"/>
    </location>
</feature>
<dbReference type="AlphaFoldDB" id="A0A1F4SKS3"/>
<dbReference type="Proteomes" id="UP000178417">
    <property type="component" value="Unassembled WGS sequence"/>
</dbReference>
<dbReference type="GO" id="GO:0016757">
    <property type="term" value="F:glycosyltransferase activity"/>
    <property type="evidence" value="ECO:0007669"/>
    <property type="project" value="InterPro"/>
</dbReference>
<evidence type="ECO:0000313" key="4">
    <source>
        <dbReference type="Proteomes" id="UP000178417"/>
    </source>
</evidence>
<dbReference type="Pfam" id="PF13439">
    <property type="entry name" value="Glyco_transf_4"/>
    <property type="match status" value="1"/>
</dbReference>
<dbReference type="InterPro" id="IPR028098">
    <property type="entry name" value="Glyco_trans_4-like_N"/>
</dbReference>
<evidence type="ECO:0000259" key="2">
    <source>
        <dbReference type="Pfam" id="PF13439"/>
    </source>
</evidence>
<reference evidence="3 4" key="1">
    <citation type="journal article" date="2016" name="Nat. Commun.">
        <title>Thousands of microbial genomes shed light on interconnected biogeochemical processes in an aquifer system.</title>
        <authorList>
            <person name="Anantharaman K."/>
            <person name="Brown C.T."/>
            <person name="Hug L.A."/>
            <person name="Sharon I."/>
            <person name="Castelle C.J."/>
            <person name="Probst A.J."/>
            <person name="Thomas B.C."/>
            <person name="Singh A."/>
            <person name="Wilkins M.J."/>
            <person name="Karaoz U."/>
            <person name="Brodie E.L."/>
            <person name="Williams K.H."/>
            <person name="Hubbard S.S."/>
            <person name="Banfield J.F."/>
        </authorList>
    </citation>
    <scope>NUCLEOTIDE SEQUENCE [LARGE SCALE GENOMIC DNA]</scope>
</reference>
<dbReference type="InterPro" id="IPR001296">
    <property type="entry name" value="Glyco_trans_1"/>
</dbReference>
<evidence type="ECO:0008006" key="5">
    <source>
        <dbReference type="Google" id="ProtNLM"/>
    </source>
</evidence>
<dbReference type="STRING" id="1802579.A2310_00655"/>
<comment type="caution">
    <text evidence="3">The sequence shown here is derived from an EMBL/GenBank/DDBJ whole genome shotgun (WGS) entry which is preliminary data.</text>
</comment>
<protein>
    <recommendedName>
        <fullName evidence="5">Glycosyl transferase family 1</fullName>
    </recommendedName>
</protein>
<dbReference type="SUPFAM" id="SSF53756">
    <property type="entry name" value="UDP-Glycosyltransferase/glycogen phosphorylase"/>
    <property type="match status" value="1"/>
</dbReference>
<evidence type="ECO:0000313" key="3">
    <source>
        <dbReference type="EMBL" id="OGC21015.1"/>
    </source>
</evidence>
<dbReference type="PANTHER" id="PTHR45947">
    <property type="entry name" value="SULFOQUINOVOSYL TRANSFERASE SQD2"/>
    <property type="match status" value="1"/>
</dbReference>
<organism evidence="3 4">
    <name type="scientific">candidate division WOR-1 bacterium RIFOXYB2_FULL_37_13</name>
    <dbReference type="NCBI Taxonomy" id="1802579"/>
    <lineage>
        <taxon>Bacteria</taxon>
        <taxon>Bacillati</taxon>
        <taxon>Saganbacteria</taxon>
    </lineage>
</organism>
<accession>A0A1F4SKS3</accession>
<dbReference type="EMBL" id="MEUB01000051">
    <property type="protein sequence ID" value="OGC21015.1"/>
    <property type="molecule type" value="Genomic_DNA"/>
</dbReference>
<sequence>MRIAIFADSYKPYISGVSCSIDTLVRELKKLGHTVYIFAPSYPRHKEDNPDIFRFPSFPSGYPNFRVAIPFVRRFPKVDIIHSHSPFQAGLLASFLARKNNVPLIYSFHTLFTKYVHYAGFLPKKFAKMSIVAYLRSFCKRAELIIAPSTLSKRVLRKWGINIRCEIIPSGVDIERLDKEKDFQTLKTKACNFFKIPNGSKVLLTVSRISKEKNISFIIEAFKKLNRDDLYLVVIGNGPLLKEMKNKKIKNIIWAGEFPPETLFKLYYAGDIFVFASTTETQGLVLAEAKAAGLPIIALFAGGLVDTIRSGIDGFLTSRNVSSFNEHIIRLLNDDKLREKMGKEGELDARERFSSSHVAKQVESIYNSLLR</sequence>
<dbReference type="PANTHER" id="PTHR45947:SF3">
    <property type="entry name" value="SULFOQUINOVOSYL TRANSFERASE SQD2"/>
    <property type="match status" value="1"/>
</dbReference>
<feature type="domain" description="Glycosyl transferase family 1" evidence="1">
    <location>
        <begin position="194"/>
        <end position="346"/>
    </location>
</feature>
<dbReference type="Pfam" id="PF00534">
    <property type="entry name" value="Glycos_transf_1"/>
    <property type="match status" value="1"/>
</dbReference>
<proteinExistence type="predicted"/>
<gene>
    <name evidence="3" type="ORF">A2310_00655</name>
</gene>
<dbReference type="Gene3D" id="3.40.50.2000">
    <property type="entry name" value="Glycogen Phosphorylase B"/>
    <property type="match status" value="2"/>
</dbReference>